<dbReference type="Pfam" id="PF16993">
    <property type="entry name" value="Asp1"/>
    <property type="match status" value="1"/>
</dbReference>
<dbReference type="GeneID" id="10835798"/>
<dbReference type="EMBL" id="CP002843">
    <property type="protein sequence ID" value="AEH56327.1"/>
    <property type="molecule type" value="Genomic_DNA"/>
</dbReference>
<dbReference type="AlphaFoldDB" id="F8DKG1"/>
<organism evidence="1 2">
    <name type="scientific">Streptococcus parasanguinis (strain ATCC 15912 / DSM 6778 / CIP 104372 / LMG 14537)</name>
    <dbReference type="NCBI Taxonomy" id="760570"/>
    <lineage>
        <taxon>Bacteria</taxon>
        <taxon>Bacillati</taxon>
        <taxon>Bacillota</taxon>
        <taxon>Bacilli</taxon>
        <taxon>Lactobacillales</taxon>
        <taxon>Streptococcaceae</taxon>
        <taxon>Streptococcus</taxon>
    </lineage>
</organism>
<gene>
    <name evidence="1" type="primary">asp1</name>
    <name evidence="1" type="ordered locus">HMPREF0833_11296</name>
</gene>
<dbReference type="KEGG" id="scp:HMPREF0833_11296"/>
<dbReference type="RefSeq" id="WP_013904230.1">
    <property type="nucleotide sequence ID" value="NC_015678.1"/>
</dbReference>
<name>F8DKG1_STREP</name>
<dbReference type="InterPro" id="IPR022372">
    <property type="entry name" value="Accessory_SS_Asp1"/>
</dbReference>
<evidence type="ECO:0000313" key="1">
    <source>
        <dbReference type="EMBL" id="AEH56327.1"/>
    </source>
</evidence>
<proteinExistence type="predicted"/>
<accession>F8DKG1</accession>
<sequence length="518" mass="61489">MYYFIPAWYGQGVEFWQPDMTPWYNRRKKIDFDDTLHQVRIFQEQDLDPTLLLLTYQPHLRYFLHRYDLLEANYFSVFDAIQGILDQPMRCLQVKDLSWGDDCDFIYTPFAIVVEKRGQRYAEIELGPEGYLSMIRYFRNGQILREVIYDDRGFVSSVLQFQDGQASYRAYMNSEGIWQLCHFLDGRGIVCNPDMKHRFKKDYYLNLEEVIWEFFDRYLEEQAQSSDCFVVASERRMNRDVFEHLPQESKKVLTWFKERNQSDSIEDYEPYLKATQLVVSDHQKFVDQVCEYFPDQASKVRHMAPYDTRLSLGMSQRVKESKIFYQIDLDQLDMDAIYQVLAFVAKYPRTKVLFGCFNAQHADFESLKKGVEDLISRSFRLDDFVSIKESQGAENKLVENQEMEYRFDFVNLLDETTLMRELEYTRLIVDLSPEPHRYTQLAGISAGIPQINIVASDYVSHLENGYILEQLADFEEAAYYYLGQLKHWNQALIAAIDKIRENTGDRFVAKWENDLKEK</sequence>
<dbReference type="NCBIfam" id="TIGR03713">
    <property type="entry name" value="acc_sec_asp1"/>
    <property type="match status" value="1"/>
</dbReference>
<protein>
    <submittedName>
        <fullName evidence="1">Accessory Sec system protein Asp1</fullName>
    </submittedName>
</protein>
<dbReference type="HOGENOM" id="CLU_038827_1_0_9"/>
<dbReference type="GO" id="GO:0015031">
    <property type="term" value="P:protein transport"/>
    <property type="evidence" value="ECO:0007669"/>
    <property type="project" value="InterPro"/>
</dbReference>
<reference evidence="2" key="1">
    <citation type="submission" date="2011-06" db="EMBL/GenBank/DDBJ databases">
        <title>Complete sequence of Streptococcus parasanguinis strain ATCC 15912.</title>
        <authorList>
            <person name="Muzny D."/>
            <person name="Qin X."/>
            <person name="Buhay C."/>
            <person name="Dugan-Rocha S."/>
            <person name="Ding Y."/>
            <person name="Chen G."/>
            <person name="Hawes A."/>
            <person name="Holder M."/>
            <person name="Jhangiani S."/>
            <person name="Johnson A."/>
            <person name="Khan Z."/>
            <person name="Li Z."/>
            <person name="Liu W."/>
            <person name="Liu X."/>
            <person name="Perez L."/>
            <person name="Shen H."/>
            <person name="Wang Q."/>
            <person name="Watt J."/>
            <person name="Xi L."/>
            <person name="Xin Y."/>
            <person name="Zhou J."/>
            <person name="Deng J."/>
            <person name="Jiang H."/>
            <person name="Liu Y."/>
            <person name="Qu J."/>
            <person name="Song X.-Z."/>
            <person name="Zhang L."/>
            <person name="Villasana D."/>
            <person name="Johnson A."/>
            <person name="Liu J."/>
            <person name="Liyanage D."/>
            <person name="Lorensuhewa L."/>
            <person name="Robinson T."/>
            <person name="Song A."/>
            <person name="Song B.-B."/>
            <person name="Dinh H."/>
            <person name="Thornton R."/>
            <person name="Coyle M."/>
            <person name="Francisco L."/>
            <person name="Jackson L."/>
            <person name="Javaid M."/>
            <person name="Korchina V."/>
            <person name="Kovar C."/>
            <person name="Mata R."/>
            <person name="Mathew T."/>
            <person name="Ngo R."/>
            <person name="Nguyen L."/>
            <person name="Nguyen N."/>
            <person name="Okwuonu G."/>
            <person name="Ongeri F."/>
            <person name="Pham C."/>
            <person name="Simmons D."/>
            <person name="Wilczek-Boney K."/>
            <person name="Hale W."/>
            <person name="Jakkamsetti A."/>
            <person name="Pham P."/>
            <person name="Ruth R."/>
            <person name="San Lucas F."/>
            <person name="Warren J."/>
            <person name="Zhang J."/>
            <person name="Zhao Z."/>
            <person name="Zhou C."/>
            <person name="Zhu D."/>
            <person name="Lee S."/>
            <person name="Bess C."/>
            <person name="Blankenburg K."/>
            <person name="Forbes L."/>
            <person name="Fu Q."/>
            <person name="Gubbala S."/>
            <person name="Hirani K."/>
            <person name="Jayaseelan J.C."/>
            <person name="Lara F."/>
            <person name="Munidasa M."/>
            <person name="Palculict T."/>
            <person name="Patil S."/>
            <person name="Pu L.-L."/>
            <person name="Saada N."/>
            <person name="Tang L."/>
            <person name="Weissenberger G."/>
            <person name="Zhu Y."/>
            <person name="Hemphill L."/>
            <person name="Shang Y."/>
            <person name="Youmans B."/>
            <person name="Ayvaz T."/>
            <person name="Ross M."/>
            <person name="Santibanez J."/>
            <person name="Aqrawi P."/>
            <person name="Gross S."/>
            <person name="Joshi V."/>
            <person name="Fowler G."/>
            <person name="Nazareth L."/>
            <person name="Reid J."/>
            <person name="Worley K."/>
            <person name="Petrosino J."/>
            <person name="Highlander S."/>
            <person name="Gibbs R."/>
        </authorList>
    </citation>
    <scope>NUCLEOTIDE SEQUENCE [LARGE SCALE GENOMIC DNA]</scope>
    <source>
        <strain evidence="2">ATCC 15912 / DSM 6778 / CIP 104372 / LMG 14537</strain>
    </source>
</reference>
<evidence type="ECO:0000313" key="2">
    <source>
        <dbReference type="Proteomes" id="UP000001502"/>
    </source>
</evidence>
<dbReference type="Proteomes" id="UP000001502">
    <property type="component" value="Chromosome"/>
</dbReference>